<reference evidence="3 4" key="1">
    <citation type="journal article" date="2016" name="Nat. Commun.">
        <title>Thousands of microbial genomes shed light on interconnected biogeochemical processes in an aquifer system.</title>
        <authorList>
            <person name="Anantharaman K."/>
            <person name="Brown C.T."/>
            <person name="Hug L.A."/>
            <person name="Sharon I."/>
            <person name="Castelle C.J."/>
            <person name="Probst A.J."/>
            <person name="Thomas B.C."/>
            <person name="Singh A."/>
            <person name="Wilkins M.J."/>
            <person name="Karaoz U."/>
            <person name="Brodie E.L."/>
            <person name="Williams K.H."/>
            <person name="Hubbard S.S."/>
            <person name="Banfield J.F."/>
        </authorList>
    </citation>
    <scope>NUCLEOTIDE SEQUENCE [LARGE SCALE GENOMIC DNA]</scope>
</reference>
<dbReference type="STRING" id="1817832.A3J48_03445"/>
<dbReference type="InterPro" id="IPR005754">
    <property type="entry name" value="Sortase"/>
</dbReference>
<keyword evidence="2" id="KW-1133">Transmembrane helix</keyword>
<evidence type="ECO:0000313" key="3">
    <source>
        <dbReference type="EMBL" id="OGE84840.1"/>
    </source>
</evidence>
<name>A0A1F5P5D0_9BACT</name>
<dbReference type="GO" id="GO:0016787">
    <property type="term" value="F:hydrolase activity"/>
    <property type="evidence" value="ECO:0007669"/>
    <property type="project" value="UniProtKB-KW"/>
</dbReference>
<proteinExistence type="predicted"/>
<organism evidence="3 4">
    <name type="scientific">Candidatus Doudnabacteria bacterium RIFCSPHIGHO2_02_FULL_46_11</name>
    <dbReference type="NCBI Taxonomy" id="1817832"/>
    <lineage>
        <taxon>Bacteria</taxon>
        <taxon>Candidatus Doudnaibacteriota</taxon>
    </lineage>
</organism>
<comment type="caution">
    <text evidence="3">The sequence shown here is derived from an EMBL/GenBank/DDBJ whole genome shotgun (WGS) entry which is preliminary data.</text>
</comment>
<evidence type="ECO:0000256" key="1">
    <source>
        <dbReference type="ARBA" id="ARBA00022801"/>
    </source>
</evidence>
<dbReference type="Gene3D" id="2.40.260.10">
    <property type="entry name" value="Sortase"/>
    <property type="match status" value="1"/>
</dbReference>
<gene>
    <name evidence="3" type="ORF">A3J48_03445</name>
</gene>
<keyword evidence="2" id="KW-0472">Membrane</keyword>
<protein>
    <recommendedName>
        <fullName evidence="5">Peptidase C60 sortase A and B</fullName>
    </recommendedName>
</protein>
<dbReference type="InterPro" id="IPR023365">
    <property type="entry name" value="Sortase_dom-sf"/>
</dbReference>
<evidence type="ECO:0000256" key="2">
    <source>
        <dbReference type="SAM" id="Phobius"/>
    </source>
</evidence>
<dbReference type="InterPro" id="IPR042001">
    <property type="entry name" value="Sortase_F"/>
</dbReference>
<evidence type="ECO:0008006" key="5">
    <source>
        <dbReference type="Google" id="ProtNLM"/>
    </source>
</evidence>
<dbReference type="Proteomes" id="UP000176786">
    <property type="component" value="Unassembled WGS sequence"/>
</dbReference>
<evidence type="ECO:0000313" key="4">
    <source>
        <dbReference type="Proteomes" id="UP000176786"/>
    </source>
</evidence>
<dbReference type="EMBL" id="MFES01000033">
    <property type="protein sequence ID" value="OGE84840.1"/>
    <property type="molecule type" value="Genomic_DNA"/>
</dbReference>
<sequence length="202" mass="22629">MTRVSAQNNLNYGNRHPFIKAVPVLNKIVVVITVLALSLTAFQFYGQNEQSAASIQYFKPNQISLLDINISAPIVPLGLKKDKTLQVPEKASEVGWFEKSAMPGQTGTLIMVGHYDSETGEGIFYKLDQLKIGEEIMLTNTIGEEIIYKIEKMENYPLDNFPDELVYGNTAYPSLRLITCSGNFNAELSRYSHNLVVYASRK</sequence>
<dbReference type="AlphaFoldDB" id="A0A1F5P5D0"/>
<feature type="transmembrane region" description="Helical" evidence="2">
    <location>
        <begin position="24"/>
        <end position="45"/>
    </location>
</feature>
<dbReference type="Pfam" id="PF04203">
    <property type="entry name" value="Sortase"/>
    <property type="match status" value="1"/>
</dbReference>
<dbReference type="CDD" id="cd05829">
    <property type="entry name" value="Sortase_F"/>
    <property type="match status" value="1"/>
</dbReference>
<dbReference type="SUPFAM" id="SSF63817">
    <property type="entry name" value="Sortase"/>
    <property type="match status" value="1"/>
</dbReference>
<keyword evidence="2" id="KW-0812">Transmembrane</keyword>
<accession>A0A1F5P5D0</accession>
<keyword evidence="1" id="KW-0378">Hydrolase</keyword>